<feature type="region of interest" description="Disordered" evidence="1">
    <location>
        <begin position="91"/>
        <end position="143"/>
    </location>
</feature>
<name>A0A8H3VBX3_VENIN</name>
<feature type="compositionally biased region" description="Polar residues" evidence="1">
    <location>
        <begin position="278"/>
        <end position="288"/>
    </location>
</feature>
<dbReference type="OrthoDB" id="5421971at2759"/>
<dbReference type="EMBL" id="WNWS01000052">
    <property type="protein sequence ID" value="KAE9984288.1"/>
    <property type="molecule type" value="Genomic_DNA"/>
</dbReference>
<dbReference type="Proteomes" id="UP000490939">
    <property type="component" value="Unassembled WGS sequence"/>
</dbReference>
<dbReference type="EMBL" id="WNWR01000048">
    <property type="protein sequence ID" value="KAE9992774.1"/>
    <property type="molecule type" value="Genomic_DNA"/>
</dbReference>
<feature type="compositionally biased region" description="Acidic residues" evidence="1">
    <location>
        <begin position="187"/>
        <end position="201"/>
    </location>
</feature>
<evidence type="ECO:0000313" key="2">
    <source>
        <dbReference type="EMBL" id="KAE9984288.1"/>
    </source>
</evidence>
<evidence type="ECO:0000313" key="3">
    <source>
        <dbReference type="EMBL" id="KAE9992774.1"/>
    </source>
</evidence>
<feature type="compositionally biased region" description="Acidic residues" evidence="1">
    <location>
        <begin position="233"/>
        <end position="249"/>
    </location>
</feature>
<evidence type="ECO:0000313" key="4">
    <source>
        <dbReference type="Proteomes" id="UP000447873"/>
    </source>
</evidence>
<reference evidence="2 4" key="1">
    <citation type="submission" date="2018-12" db="EMBL/GenBank/DDBJ databases">
        <title>Venturia inaequalis Genome Resource.</title>
        <authorList>
            <person name="Lichtner F.J."/>
        </authorList>
    </citation>
    <scope>NUCLEOTIDE SEQUENCE [LARGE SCALE GENOMIC DNA]</scope>
    <source>
        <strain evidence="2 4">120213</strain>
        <strain evidence="3 5">DMI_063113</strain>
    </source>
</reference>
<protein>
    <submittedName>
        <fullName evidence="2">Uncharacterized protein</fullName>
    </submittedName>
</protein>
<dbReference type="AlphaFoldDB" id="A0A8H3VBX3"/>
<organism evidence="2 4">
    <name type="scientific">Venturia inaequalis</name>
    <name type="common">Apple scab fungus</name>
    <dbReference type="NCBI Taxonomy" id="5025"/>
    <lineage>
        <taxon>Eukaryota</taxon>
        <taxon>Fungi</taxon>
        <taxon>Dikarya</taxon>
        <taxon>Ascomycota</taxon>
        <taxon>Pezizomycotina</taxon>
        <taxon>Dothideomycetes</taxon>
        <taxon>Pleosporomycetidae</taxon>
        <taxon>Venturiales</taxon>
        <taxon>Venturiaceae</taxon>
        <taxon>Venturia</taxon>
    </lineage>
</organism>
<comment type="caution">
    <text evidence="2">The sequence shown here is derived from an EMBL/GenBank/DDBJ whole genome shotgun (WGS) entry which is preliminary data.</text>
</comment>
<feature type="compositionally biased region" description="Basic and acidic residues" evidence="1">
    <location>
        <begin position="314"/>
        <end position="337"/>
    </location>
</feature>
<feature type="compositionally biased region" description="Polar residues" evidence="1">
    <location>
        <begin position="214"/>
        <end position="227"/>
    </location>
</feature>
<proteinExistence type="predicted"/>
<evidence type="ECO:0000256" key="1">
    <source>
        <dbReference type="SAM" id="MobiDB-lite"/>
    </source>
</evidence>
<evidence type="ECO:0000313" key="5">
    <source>
        <dbReference type="Proteomes" id="UP000490939"/>
    </source>
</evidence>
<feature type="compositionally biased region" description="Basic and acidic residues" evidence="1">
    <location>
        <begin position="113"/>
        <end position="129"/>
    </location>
</feature>
<accession>A0A8H3VBX3</accession>
<feature type="compositionally biased region" description="Polar residues" evidence="1">
    <location>
        <begin position="354"/>
        <end position="368"/>
    </location>
</feature>
<keyword evidence="5" id="KW-1185">Reference proteome</keyword>
<feature type="compositionally biased region" description="Pro residues" evidence="1">
    <location>
        <begin position="405"/>
        <end position="414"/>
    </location>
</feature>
<dbReference type="Proteomes" id="UP000447873">
    <property type="component" value="Unassembled WGS sequence"/>
</dbReference>
<sequence length="424" mass="47441">MYRRDDPRLRRRLHQFSHNVESATEHAQENLYTFSQDYVTPCFTSIANGFRSCTTCCFPVDDTRRRRQRGPSRGLAESSFDFYDDWDEEENDPLSWTNSSDELDRLLAGPQPGRERAMSYGARRADGRARQKSATQAGPDPNVITASHYIGFLDRLPFVGRKGLRYKPSAADLQEHPASRRDATSVFEEEPLMEDSEEEIEIQASRKHKRNRSDTATSGHTTSSLSSRGDLFPSEDEDDAVPLDDEFDIALERRTTSSGGDGDSRRSRSGKSKSNSRLSVRTVSSKSMHNTERRTSGLKTVEPLSPEVLTLTDLKLEEERVRIEEEQAVEKKREAAKRLALQRGLSSGEESKTETPISTSPSTDNSKTVPFPAYDPPAGPTTPREDTDIFPSDTETPEQPALSNSPPPGEPLSPSPDEDSRHES</sequence>
<feature type="compositionally biased region" description="Basic and acidic residues" evidence="1">
    <location>
        <begin position="173"/>
        <end position="183"/>
    </location>
</feature>
<gene>
    <name evidence="3" type="ORF">EG327_007850</name>
    <name evidence="2" type="ORF">EG328_008964</name>
</gene>
<feature type="region of interest" description="Disordered" evidence="1">
    <location>
        <begin position="170"/>
        <end position="424"/>
    </location>
</feature>